<proteinExistence type="predicted"/>
<sequence>MTVVKNTIASFLILSVITGCSASRHAIIAGDSELTDAQVCRNYLNDKDILAKSYTAENTDEANYIYALNREVKYRTLTQYKCEILAAQDRKEIAQGVVAAVVAVGVVVLAVAAAGAGVSNNYSSGYAWDQFYDSNYNLVWCCRDKSTGQFAYNSACSGQYQNDNTWTGK</sequence>
<dbReference type="EMBL" id="CP011034">
    <property type="protein sequence ID" value="ALS33062.1"/>
    <property type="molecule type" value="Genomic_DNA"/>
</dbReference>
<reference evidence="1 2" key="1">
    <citation type="submission" date="2015-03" db="EMBL/GenBank/DDBJ databases">
        <authorList>
            <person name="Murphy D."/>
        </authorList>
    </citation>
    <scope>NUCLEOTIDE SEQUENCE [LARGE SCALE GENOMIC DNA]</scope>
    <source>
        <strain evidence="1 2">KMM 520</strain>
    </source>
</reference>
<gene>
    <name evidence="1" type="ORF">PTRA_a1921</name>
</gene>
<dbReference type="Proteomes" id="UP000065261">
    <property type="component" value="Chromosome I"/>
</dbReference>
<dbReference type="PROSITE" id="PS51257">
    <property type="entry name" value="PROKAR_LIPOPROTEIN"/>
    <property type="match status" value="1"/>
</dbReference>
<dbReference type="RefSeq" id="WP_058373405.1">
    <property type="nucleotide sequence ID" value="NZ_CP011034.1"/>
</dbReference>
<evidence type="ECO:0000313" key="1">
    <source>
        <dbReference type="EMBL" id="ALS33062.1"/>
    </source>
</evidence>
<dbReference type="PATRIC" id="fig|1315283.4.peg.1655"/>
<dbReference type="AlphaFoldDB" id="A0A0U2LN08"/>
<protein>
    <recommendedName>
        <fullName evidence="3">Lipoprotein</fullName>
    </recommendedName>
</protein>
<evidence type="ECO:0008006" key="3">
    <source>
        <dbReference type="Google" id="ProtNLM"/>
    </source>
</evidence>
<organism evidence="1">
    <name type="scientific">Pseudoalteromonas translucida KMM 520</name>
    <dbReference type="NCBI Taxonomy" id="1315283"/>
    <lineage>
        <taxon>Bacteria</taxon>
        <taxon>Pseudomonadati</taxon>
        <taxon>Pseudomonadota</taxon>
        <taxon>Gammaproteobacteria</taxon>
        <taxon>Alteromonadales</taxon>
        <taxon>Pseudoalteromonadaceae</taxon>
        <taxon>Pseudoalteromonas</taxon>
    </lineage>
</organism>
<dbReference type="KEGG" id="ptn:PTRA_a1921"/>
<evidence type="ECO:0000313" key="2">
    <source>
        <dbReference type="Proteomes" id="UP000065261"/>
    </source>
</evidence>
<name>A0A0U2LN08_9GAMM</name>
<dbReference type="OrthoDB" id="5919026at2"/>
<accession>A0A0U2LN08</accession>